<evidence type="ECO:0008006" key="4">
    <source>
        <dbReference type="Google" id="ProtNLM"/>
    </source>
</evidence>
<name>A0A5B1CB82_9BACT</name>
<evidence type="ECO:0000313" key="3">
    <source>
        <dbReference type="Proteomes" id="UP000322699"/>
    </source>
</evidence>
<evidence type="ECO:0000313" key="2">
    <source>
        <dbReference type="EMBL" id="KAA1257816.1"/>
    </source>
</evidence>
<dbReference type="RefSeq" id="WP_157593922.1">
    <property type="nucleotide sequence ID" value="NZ_LWSK01000045.1"/>
</dbReference>
<accession>A0A5B1CB82</accession>
<dbReference type="EMBL" id="VRLW01000001">
    <property type="protein sequence ID" value="KAA1257816.1"/>
    <property type="molecule type" value="Genomic_DNA"/>
</dbReference>
<keyword evidence="3" id="KW-1185">Reference proteome</keyword>
<dbReference type="OrthoDB" id="292340at2"/>
<organism evidence="2 3">
    <name type="scientific">Rubripirellula obstinata</name>
    <dbReference type="NCBI Taxonomy" id="406547"/>
    <lineage>
        <taxon>Bacteria</taxon>
        <taxon>Pseudomonadati</taxon>
        <taxon>Planctomycetota</taxon>
        <taxon>Planctomycetia</taxon>
        <taxon>Pirellulales</taxon>
        <taxon>Pirellulaceae</taxon>
        <taxon>Rubripirellula</taxon>
    </lineage>
</organism>
<dbReference type="Proteomes" id="UP000322699">
    <property type="component" value="Unassembled WGS sequence"/>
</dbReference>
<gene>
    <name evidence="2" type="ORF">LF1_03060</name>
</gene>
<sequence length="225" mass="24393">MLPLLKTIEPFALLLALLPLVGYLLVLGFVRFSGRALVTTGARDLAALGIAVVGLIAIGPAELFFPATAATVFGSIVWLALIAFYGLTLALVCLTATPKLVVYGRTAQETFPGLLNAAKRMDAQATGDLETMQIQLPTLNVQLRIDTIGGVDHCRVLSFQPNGSMKFWNTLLGNLRGELSESPRPATRRGVGMLVSALLMGTILCWYSLGNQDRLADGFRQWFWR</sequence>
<dbReference type="AlphaFoldDB" id="A0A5B1CB82"/>
<feature type="transmembrane region" description="Helical" evidence="1">
    <location>
        <begin position="12"/>
        <end position="33"/>
    </location>
</feature>
<feature type="transmembrane region" description="Helical" evidence="1">
    <location>
        <begin position="45"/>
        <end position="65"/>
    </location>
</feature>
<proteinExistence type="predicted"/>
<comment type="caution">
    <text evidence="2">The sequence shown here is derived from an EMBL/GenBank/DDBJ whole genome shotgun (WGS) entry which is preliminary data.</text>
</comment>
<keyword evidence="1" id="KW-0812">Transmembrane</keyword>
<feature type="transmembrane region" description="Helical" evidence="1">
    <location>
        <begin position="190"/>
        <end position="209"/>
    </location>
</feature>
<keyword evidence="1" id="KW-1133">Transmembrane helix</keyword>
<keyword evidence="1" id="KW-0472">Membrane</keyword>
<evidence type="ECO:0000256" key="1">
    <source>
        <dbReference type="SAM" id="Phobius"/>
    </source>
</evidence>
<protein>
    <recommendedName>
        <fullName evidence="4">Transmembrane protein</fullName>
    </recommendedName>
</protein>
<feature type="transmembrane region" description="Helical" evidence="1">
    <location>
        <begin position="71"/>
        <end position="96"/>
    </location>
</feature>
<reference evidence="2 3" key="1">
    <citation type="submission" date="2019-08" db="EMBL/GenBank/DDBJ databases">
        <title>Deep-cultivation of Planctomycetes and their phenomic and genomic characterization uncovers novel biology.</title>
        <authorList>
            <person name="Wiegand S."/>
            <person name="Jogler M."/>
            <person name="Boedeker C."/>
            <person name="Pinto D."/>
            <person name="Vollmers J."/>
            <person name="Rivas-Marin E."/>
            <person name="Kohn T."/>
            <person name="Peeters S.H."/>
            <person name="Heuer A."/>
            <person name="Rast P."/>
            <person name="Oberbeckmann S."/>
            <person name="Bunk B."/>
            <person name="Jeske O."/>
            <person name="Meyerdierks A."/>
            <person name="Storesund J.E."/>
            <person name="Kallscheuer N."/>
            <person name="Luecker S."/>
            <person name="Lage O.M."/>
            <person name="Pohl T."/>
            <person name="Merkel B.J."/>
            <person name="Hornburger P."/>
            <person name="Mueller R.-W."/>
            <person name="Bruemmer F."/>
            <person name="Labrenz M."/>
            <person name="Spormann A.M."/>
            <person name="Op Den Camp H."/>
            <person name="Overmann J."/>
            <person name="Amann R."/>
            <person name="Jetten M.S.M."/>
            <person name="Mascher T."/>
            <person name="Medema M.H."/>
            <person name="Devos D.P."/>
            <person name="Kaster A.-K."/>
            <person name="Ovreas L."/>
            <person name="Rohde M."/>
            <person name="Galperin M.Y."/>
            <person name="Jogler C."/>
        </authorList>
    </citation>
    <scope>NUCLEOTIDE SEQUENCE [LARGE SCALE GENOMIC DNA]</scope>
    <source>
        <strain evidence="2 3">LF1</strain>
    </source>
</reference>